<name>A0A9W8PW08_9HYPO</name>
<organism evidence="2 3">
    <name type="scientific">Fusarium irregulare</name>
    <dbReference type="NCBI Taxonomy" id="2494466"/>
    <lineage>
        <taxon>Eukaryota</taxon>
        <taxon>Fungi</taxon>
        <taxon>Dikarya</taxon>
        <taxon>Ascomycota</taxon>
        <taxon>Pezizomycotina</taxon>
        <taxon>Sordariomycetes</taxon>
        <taxon>Hypocreomycetidae</taxon>
        <taxon>Hypocreales</taxon>
        <taxon>Nectriaceae</taxon>
        <taxon>Fusarium</taxon>
        <taxon>Fusarium incarnatum-equiseti species complex</taxon>
    </lineage>
</organism>
<comment type="caution">
    <text evidence="2">The sequence shown here is derived from an EMBL/GenBank/DDBJ whole genome shotgun (WGS) entry which is preliminary data.</text>
</comment>
<feature type="compositionally biased region" description="Polar residues" evidence="1">
    <location>
        <begin position="39"/>
        <end position="67"/>
    </location>
</feature>
<protein>
    <submittedName>
        <fullName evidence="2">Uncharacterized protein</fullName>
    </submittedName>
</protein>
<dbReference type="EMBL" id="JAPDHF010000004">
    <property type="protein sequence ID" value="KAJ4019732.1"/>
    <property type="molecule type" value="Genomic_DNA"/>
</dbReference>
<evidence type="ECO:0000313" key="2">
    <source>
        <dbReference type="EMBL" id="KAJ4019732.1"/>
    </source>
</evidence>
<accession>A0A9W8PW08</accession>
<feature type="compositionally biased region" description="Low complexity" evidence="1">
    <location>
        <begin position="100"/>
        <end position="118"/>
    </location>
</feature>
<dbReference type="Proteomes" id="UP001152130">
    <property type="component" value="Unassembled WGS sequence"/>
</dbReference>
<sequence length="295" mass="31583">MLEEAVSTETSIDVDATITIGMTTTGTDAATTELPTTEGEATSPSVPTTSADPTTSEVSTTDGTPNDTTLVETISSDTTAATLTPTTLETTTAMDTITAEASTAERSTTTTAKATTTTGQDPWQPLPTFDLVGIGSPLSALNGERLTSWDMNWEMVGWKSTESALQFTIEPETGYLKESGSSYICVFAYRTEPDYHNRIIKCDTEGLLDLPVLKHLTCEQTSDGKLVCRAPAVSCIVSEATWEFECEDLEGEFDRFYTVSDGGVDLLAFGSERYPPPGTEVHPIELGVIAPRSEL</sequence>
<keyword evidence="3" id="KW-1185">Reference proteome</keyword>
<proteinExistence type="predicted"/>
<feature type="region of interest" description="Disordered" evidence="1">
    <location>
        <begin position="100"/>
        <end position="123"/>
    </location>
</feature>
<gene>
    <name evidence="2" type="ORF">NW766_003490</name>
</gene>
<dbReference type="AlphaFoldDB" id="A0A9W8PW08"/>
<feature type="region of interest" description="Disordered" evidence="1">
    <location>
        <begin position="24"/>
        <end position="67"/>
    </location>
</feature>
<evidence type="ECO:0000256" key="1">
    <source>
        <dbReference type="SAM" id="MobiDB-lite"/>
    </source>
</evidence>
<reference evidence="2" key="1">
    <citation type="submission" date="2022-10" db="EMBL/GenBank/DDBJ databases">
        <title>Fusarium specimens isolated from Avocado Roots.</title>
        <authorList>
            <person name="Stajich J."/>
            <person name="Roper C."/>
            <person name="Heimlech-Rivalta G."/>
        </authorList>
    </citation>
    <scope>NUCLEOTIDE SEQUENCE</scope>
    <source>
        <strain evidence="2">CF00143</strain>
    </source>
</reference>
<evidence type="ECO:0000313" key="3">
    <source>
        <dbReference type="Proteomes" id="UP001152130"/>
    </source>
</evidence>
<feature type="compositionally biased region" description="Low complexity" evidence="1">
    <location>
        <begin position="24"/>
        <end position="38"/>
    </location>
</feature>